<dbReference type="Proteomes" id="UP000000430">
    <property type="component" value="Chromosome"/>
</dbReference>
<name>Q6FDT5_ACIAD</name>
<dbReference type="Gene3D" id="1.10.10.2910">
    <property type="match status" value="1"/>
</dbReference>
<dbReference type="RefSeq" id="WP_004922138.1">
    <property type="nucleotide sequence ID" value="NC_005966.1"/>
</dbReference>
<dbReference type="Pfam" id="PF04471">
    <property type="entry name" value="Mrr_cat"/>
    <property type="match status" value="1"/>
</dbReference>
<evidence type="ECO:0000313" key="3">
    <source>
        <dbReference type="EMBL" id="CAG67773.1"/>
    </source>
</evidence>
<dbReference type="GeneID" id="45233335"/>
<feature type="domain" description="Restriction endonuclease type IV Mrr" evidence="1">
    <location>
        <begin position="40"/>
        <end position="129"/>
    </location>
</feature>
<gene>
    <name evidence="3" type="ordered locus">ACIAD0874</name>
</gene>
<protein>
    <recommendedName>
        <fullName evidence="5">IrrE N-terminal-like domain-containing protein</fullName>
    </recommendedName>
</protein>
<dbReference type="GO" id="GO:0009307">
    <property type="term" value="P:DNA restriction-modification system"/>
    <property type="evidence" value="ECO:0007669"/>
    <property type="project" value="InterPro"/>
</dbReference>
<organism evidence="3 4">
    <name type="scientific">Acinetobacter baylyi (strain ATCC 33305 / BD413 / ADP1)</name>
    <dbReference type="NCBI Taxonomy" id="62977"/>
    <lineage>
        <taxon>Bacteria</taxon>
        <taxon>Pseudomonadati</taxon>
        <taxon>Pseudomonadota</taxon>
        <taxon>Gammaproteobacteria</taxon>
        <taxon>Moraxellales</taxon>
        <taxon>Moraxellaceae</taxon>
        <taxon>Acinetobacter</taxon>
    </lineage>
</organism>
<accession>Q6FDT5</accession>
<dbReference type="InterPro" id="IPR007560">
    <property type="entry name" value="Restrct_endonuc_IV_Mrr"/>
</dbReference>
<evidence type="ECO:0008006" key="5">
    <source>
        <dbReference type="Google" id="ProtNLM"/>
    </source>
</evidence>
<dbReference type="OrthoDB" id="9794834at2"/>
<dbReference type="InterPro" id="IPR011335">
    <property type="entry name" value="Restrct_endonuc-II-like"/>
</dbReference>
<proteinExistence type="predicted"/>
<reference evidence="3 4" key="1">
    <citation type="journal article" date="2004" name="Nucleic Acids Res.">
        <title>Unique features revealed by the genome sequence of Acinetobacter sp. ADP1, a versatile and naturally transformation competent bacterium.</title>
        <authorList>
            <person name="Barbe V."/>
            <person name="Vallenet D."/>
            <person name="Fonknechten N."/>
            <person name="Kreimeyer A."/>
            <person name="Oztas S."/>
            <person name="Labarre L."/>
            <person name="Cruveiller S."/>
            <person name="Robert C."/>
            <person name="Duprat S."/>
            <person name="Wincker P."/>
            <person name="Ornston L.N."/>
            <person name="Weissenbach J."/>
            <person name="Marliere P."/>
            <person name="Cohen G.N."/>
            <person name="Medigue C."/>
        </authorList>
    </citation>
    <scope>NUCLEOTIDE SEQUENCE [LARGE SCALE GENOMIC DNA]</scope>
    <source>
        <strain evidence="4">ATCC 33305 / BD413 / ADP1</strain>
    </source>
</reference>
<evidence type="ECO:0000259" key="1">
    <source>
        <dbReference type="Pfam" id="PF04471"/>
    </source>
</evidence>
<dbReference type="Gene3D" id="3.40.1350.10">
    <property type="match status" value="1"/>
</dbReference>
<dbReference type="STRING" id="202950.GCA_001485005_02623"/>
<sequence length="410" mass="47894">MNTTQKGSIFEEIVFNYFNYLIKNGYFGFTKDQCLLTQQKAYYSKDREKEIVFDLSLELFFPQQDIPFLIILIECKNYDKKVPIDDIEEFSSKVSQISTHKTKALCITTKGFQEGALTFSKNKGISLWRITQHQPHEIILNRTKARLSNLNNQFYSALTEENYGYQNYGNIFIQTPFRNTFYPKELIKDMILDLGLQSEYARSKEKQNVPYKSKEDLEKFAESIFLKFSQANQLDLEIVIQKYNFKLIKTNELESTDIIANLNFHNKTIKLFGIEYFSNTQLKFALAHELGHILLGHGQILKTEQRTSDEQSINQQSFYGLAINIDRLEFQANYFAACLLLPRTLFKKLFIAHLNYYGIKNRGFSPLFIDNQPCNIDNYFKIIIPLAKYFSVSQETIKIRLEGLGLAKFD</sequence>
<dbReference type="HOGENOM" id="CLU_052649_0_0_6"/>
<dbReference type="InterPro" id="IPR010359">
    <property type="entry name" value="IrrE_HExxH"/>
</dbReference>
<dbReference type="SUPFAM" id="SSF52980">
    <property type="entry name" value="Restriction endonuclease-like"/>
    <property type="match status" value="1"/>
</dbReference>
<dbReference type="PANTHER" id="PTHR43236:SF1">
    <property type="entry name" value="BLL7220 PROTEIN"/>
    <property type="match status" value="1"/>
</dbReference>
<dbReference type="PANTHER" id="PTHR43236">
    <property type="entry name" value="ANTITOXIN HIGA1"/>
    <property type="match status" value="1"/>
</dbReference>
<feature type="domain" description="IrrE N-terminal-like" evidence="2">
    <location>
        <begin position="277"/>
        <end position="401"/>
    </location>
</feature>
<dbReference type="eggNOG" id="COG2856">
    <property type="taxonomic scope" value="Bacteria"/>
</dbReference>
<dbReference type="Pfam" id="PF06114">
    <property type="entry name" value="Peptidase_M78"/>
    <property type="match status" value="1"/>
</dbReference>
<dbReference type="EMBL" id="CR543861">
    <property type="protein sequence ID" value="CAG67773.1"/>
    <property type="molecule type" value="Genomic_DNA"/>
</dbReference>
<dbReference type="KEGG" id="aci:ACIAD0874"/>
<dbReference type="BioCyc" id="ASP62977:ACIAD_RS04035-MONOMER"/>
<dbReference type="InterPro" id="IPR052345">
    <property type="entry name" value="Rad_response_metalloprotease"/>
</dbReference>
<dbReference type="GO" id="GO:0004519">
    <property type="term" value="F:endonuclease activity"/>
    <property type="evidence" value="ECO:0007669"/>
    <property type="project" value="InterPro"/>
</dbReference>
<evidence type="ECO:0000313" key="4">
    <source>
        <dbReference type="Proteomes" id="UP000000430"/>
    </source>
</evidence>
<dbReference type="InterPro" id="IPR011856">
    <property type="entry name" value="tRNA_endonuc-like_dom_sf"/>
</dbReference>
<evidence type="ECO:0000259" key="2">
    <source>
        <dbReference type="Pfam" id="PF06114"/>
    </source>
</evidence>
<dbReference type="GO" id="GO:0003677">
    <property type="term" value="F:DNA binding"/>
    <property type="evidence" value="ECO:0007669"/>
    <property type="project" value="InterPro"/>
</dbReference>
<dbReference type="AlphaFoldDB" id="Q6FDT5"/>